<organism evidence="14 15">
    <name type="scientific">Rhabdobacter roseus</name>
    <dbReference type="NCBI Taxonomy" id="1655419"/>
    <lineage>
        <taxon>Bacteria</taxon>
        <taxon>Pseudomonadati</taxon>
        <taxon>Bacteroidota</taxon>
        <taxon>Cytophagia</taxon>
        <taxon>Cytophagales</taxon>
        <taxon>Cytophagaceae</taxon>
        <taxon>Rhabdobacter</taxon>
    </lineage>
</organism>
<dbReference type="InterPro" id="IPR043135">
    <property type="entry name" value="Fur_C"/>
</dbReference>
<evidence type="ECO:0000256" key="1">
    <source>
        <dbReference type="ARBA" id="ARBA00004496"/>
    </source>
</evidence>
<dbReference type="PANTHER" id="PTHR33202:SF2">
    <property type="entry name" value="FERRIC UPTAKE REGULATION PROTEIN"/>
    <property type="match status" value="1"/>
</dbReference>
<evidence type="ECO:0000256" key="8">
    <source>
        <dbReference type="ARBA" id="ARBA00022833"/>
    </source>
</evidence>
<comment type="caution">
    <text evidence="14">The sequence shown here is derived from an EMBL/GenBank/DDBJ whole genome shotgun (WGS) entry which is preliminary data.</text>
</comment>
<evidence type="ECO:0000256" key="10">
    <source>
        <dbReference type="ARBA" id="ARBA00023125"/>
    </source>
</evidence>
<keyword evidence="9" id="KW-0805">Transcription regulation</keyword>
<feature type="binding site" evidence="12">
    <location>
        <position position="115"/>
    </location>
    <ligand>
        <name>Zn(2+)</name>
        <dbReference type="ChEBI" id="CHEBI:29105"/>
    </ligand>
</feature>
<evidence type="ECO:0000256" key="11">
    <source>
        <dbReference type="ARBA" id="ARBA00023163"/>
    </source>
</evidence>
<comment type="subcellular location">
    <subcellularLocation>
        <location evidence="1">Cytoplasm</location>
    </subcellularLocation>
</comment>
<dbReference type="GO" id="GO:0005829">
    <property type="term" value="C:cytosol"/>
    <property type="evidence" value="ECO:0007669"/>
    <property type="project" value="TreeGrafter"/>
</dbReference>
<keyword evidence="15" id="KW-1185">Reference proteome</keyword>
<keyword evidence="7 12" id="KW-0479">Metal-binding</keyword>
<feature type="binding site" evidence="12">
    <location>
        <position position="112"/>
    </location>
    <ligand>
        <name>Zn(2+)</name>
        <dbReference type="ChEBI" id="CHEBI:29105"/>
    </ligand>
</feature>
<dbReference type="EMBL" id="JACHGF010000005">
    <property type="protein sequence ID" value="MBB5285538.1"/>
    <property type="molecule type" value="Genomic_DNA"/>
</dbReference>
<dbReference type="Pfam" id="PF01475">
    <property type="entry name" value="FUR"/>
    <property type="match status" value="1"/>
</dbReference>
<keyword evidence="13" id="KW-0408">Iron</keyword>
<dbReference type="PANTHER" id="PTHR33202">
    <property type="entry name" value="ZINC UPTAKE REGULATION PROTEIN"/>
    <property type="match status" value="1"/>
</dbReference>
<keyword evidence="6" id="KW-0678">Repressor</keyword>
<dbReference type="GO" id="GO:0000976">
    <property type="term" value="F:transcription cis-regulatory region binding"/>
    <property type="evidence" value="ECO:0007669"/>
    <property type="project" value="TreeGrafter"/>
</dbReference>
<dbReference type="AlphaFoldDB" id="A0A840TZC4"/>
<evidence type="ECO:0000256" key="13">
    <source>
        <dbReference type="PIRSR" id="PIRSR602481-2"/>
    </source>
</evidence>
<accession>A0A840TZC4</accession>
<evidence type="ECO:0000256" key="6">
    <source>
        <dbReference type="ARBA" id="ARBA00022491"/>
    </source>
</evidence>
<keyword evidence="8 12" id="KW-0862">Zinc</keyword>
<name>A0A840TZC4_9BACT</name>
<reference evidence="14 15" key="1">
    <citation type="submission" date="2020-08" db="EMBL/GenBank/DDBJ databases">
        <title>Genomic Encyclopedia of Type Strains, Phase IV (KMG-IV): sequencing the most valuable type-strain genomes for metagenomic binning, comparative biology and taxonomic classification.</title>
        <authorList>
            <person name="Goeker M."/>
        </authorList>
    </citation>
    <scope>NUCLEOTIDE SEQUENCE [LARGE SCALE GENOMIC DNA]</scope>
    <source>
        <strain evidence="14 15">DSM 105074</strain>
    </source>
</reference>
<keyword evidence="11" id="KW-0804">Transcription</keyword>
<evidence type="ECO:0000256" key="5">
    <source>
        <dbReference type="ARBA" id="ARBA00022490"/>
    </source>
</evidence>
<protein>
    <recommendedName>
        <fullName evidence="4">Ferric uptake regulation protein</fullName>
    </recommendedName>
</protein>
<evidence type="ECO:0000256" key="7">
    <source>
        <dbReference type="ARBA" id="ARBA00022723"/>
    </source>
</evidence>
<proteinExistence type="inferred from homology"/>
<dbReference type="GO" id="GO:0008270">
    <property type="term" value="F:zinc ion binding"/>
    <property type="evidence" value="ECO:0007669"/>
    <property type="project" value="TreeGrafter"/>
</dbReference>
<dbReference type="InterPro" id="IPR002481">
    <property type="entry name" value="FUR"/>
</dbReference>
<keyword evidence="10" id="KW-0238">DNA-binding</keyword>
<dbReference type="Proteomes" id="UP000557307">
    <property type="component" value="Unassembled WGS sequence"/>
</dbReference>
<sequence length="171" mass="20050">MHLISEAMPQASKANLDAAKKILTAYLENKGLRKTPERFAILEEIYTREDHFDVDELYISMKNKKYRVSRATVYNTLDVLVDCDLVTKHQFGRNLAQYEKSYGYKQHDHLICTECHKVMEFCDPRIQNIQNMVGEMLHFSVLHHSLIFYGSCTRENCDNRTDILQEEAVRD</sequence>
<dbReference type="CDD" id="cd07153">
    <property type="entry name" value="Fur_like"/>
    <property type="match status" value="1"/>
</dbReference>
<dbReference type="SUPFAM" id="SSF46785">
    <property type="entry name" value="Winged helix' DNA-binding domain"/>
    <property type="match status" value="1"/>
</dbReference>
<evidence type="ECO:0000256" key="12">
    <source>
        <dbReference type="PIRSR" id="PIRSR602481-1"/>
    </source>
</evidence>
<dbReference type="GO" id="GO:0003700">
    <property type="term" value="F:DNA-binding transcription factor activity"/>
    <property type="evidence" value="ECO:0007669"/>
    <property type="project" value="InterPro"/>
</dbReference>
<dbReference type="Gene3D" id="1.10.10.10">
    <property type="entry name" value="Winged helix-like DNA-binding domain superfamily/Winged helix DNA-binding domain"/>
    <property type="match status" value="1"/>
</dbReference>
<evidence type="ECO:0000313" key="14">
    <source>
        <dbReference type="EMBL" id="MBB5285538.1"/>
    </source>
</evidence>
<keyword evidence="5" id="KW-0963">Cytoplasm</keyword>
<feature type="binding site" evidence="13">
    <location>
        <position position="144"/>
    </location>
    <ligand>
        <name>Fe cation</name>
        <dbReference type="ChEBI" id="CHEBI:24875"/>
    </ligand>
</feature>
<comment type="cofactor">
    <cofactor evidence="13">
        <name>Mn(2+)</name>
        <dbReference type="ChEBI" id="CHEBI:29035"/>
    </cofactor>
    <cofactor evidence="13">
        <name>Fe(2+)</name>
        <dbReference type="ChEBI" id="CHEBI:29033"/>
    </cofactor>
    <text evidence="13">Binds 1 Mn(2+) or Fe(2+) ion per subunit.</text>
</comment>
<dbReference type="InterPro" id="IPR036390">
    <property type="entry name" value="WH_DNA-bd_sf"/>
</dbReference>
<dbReference type="Gene3D" id="3.30.1490.190">
    <property type="match status" value="1"/>
</dbReference>
<dbReference type="GO" id="GO:0045892">
    <property type="term" value="P:negative regulation of DNA-templated transcription"/>
    <property type="evidence" value="ECO:0007669"/>
    <property type="project" value="TreeGrafter"/>
</dbReference>
<comment type="similarity">
    <text evidence="2">Belongs to the Fur family.</text>
</comment>
<feature type="binding site" evidence="13">
    <location>
        <position position="108"/>
    </location>
    <ligand>
        <name>Fe cation</name>
        <dbReference type="ChEBI" id="CHEBI:24875"/>
    </ligand>
</feature>
<gene>
    <name evidence="14" type="ORF">HNQ92_003695</name>
</gene>
<evidence type="ECO:0000256" key="9">
    <source>
        <dbReference type="ARBA" id="ARBA00023015"/>
    </source>
</evidence>
<dbReference type="GO" id="GO:1900376">
    <property type="term" value="P:regulation of secondary metabolite biosynthetic process"/>
    <property type="evidence" value="ECO:0007669"/>
    <property type="project" value="TreeGrafter"/>
</dbReference>
<evidence type="ECO:0000256" key="4">
    <source>
        <dbReference type="ARBA" id="ARBA00020910"/>
    </source>
</evidence>
<evidence type="ECO:0000313" key="15">
    <source>
        <dbReference type="Proteomes" id="UP000557307"/>
    </source>
</evidence>
<dbReference type="InterPro" id="IPR036388">
    <property type="entry name" value="WH-like_DNA-bd_sf"/>
</dbReference>
<evidence type="ECO:0000256" key="3">
    <source>
        <dbReference type="ARBA" id="ARBA00011738"/>
    </source>
</evidence>
<feature type="binding site" evidence="12">
    <location>
        <position position="152"/>
    </location>
    <ligand>
        <name>Zn(2+)</name>
        <dbReference type="ChEBI" id="CHEBI:29105"/>
    </ligand>
</feature>
<comment type="cofactor">
    <cofactor evidence="12">
        <name>Zn(2+)</name>
        <dbReference type="ChEBI" id="CHEBI:29105"/>
    </cofactor>
    <text evidence="12">Binds 1 zinc ion per subunit.</text>
</comment>
<evidence type="ECO:0000256" key="2">
    <source>
        <dbReference type="ARBA" id="ARBA00007957"/>
    </source>
</evidence>
<feature type="binding site" evidence="12">
    <location>
        <position position="157"/>
    </location>
    <ligand>
        <name>Zn(2+)</name>
        <dbReference type="ChEBI" id="CHEBI:29105"/>
    </ligand>
</feature>
<comment type="subunit">
    <text evidence="3">Homodimer.</text>
</comment>